<dbReference type="EMBL" id="JAGVWF010000018">
    <property type="protein sequence ID" value="MBS3059039.1"/>
    <property type="molecule type" value="Genomic_DNA"/>
</dbReference>
<sequence length="119" mass="13370">MPKPGKKPKNKIPIRMDASKAYWLIFERVKGNYLREIGNGLLANVSDIRVPRKEIEAFADAVSSAKISGKNVLVSFGSDSKRTELTPAFVKEIVAGATSTRELKIFLKQVRMQIRQRSH</sequence>
<gene>
    <name evidence="1" type="ORF">HA237_06000</name>
    <name evidence="2" type="ORF">J4224_01295</name>
</gene>
<name>A0A7J4ITX6_9ARCH</name>
<accession>A0A7J4ITX6</accession>
<dbReference type="Proteomes" id="UP000577419">
    <property type="component" value="Unassembled WGS sequence"/>
</dbReference>
<evidence type="ECO:0000313" key="3">
    <source>
        <dbReference type="Proteomes" id="UP000577419"/>
    </source>
</evidence>
<comment type="caution">
    <text evidence="1">The sequence shown here is derived from an EMBL/GenBank/DDBJ whole genome shotgun (WGS) entry which is preliminary data.</text>
</comment>
<dbReference type="AlphaFoldDB" id="A0A7J4ITX6"/>
<reference evidence="1" key="1">
    <citation type="journal article" date="2020" name="bioRxiv">
        <title>A rank-normalized archaeal taxonomy based on genome phylogeny resolves widespread incomplete and uneven classifications.</title>
        <authorList>
            <person name="Rinke C."/>
            <person name="Chuvochina M."/>
            <person name="Mussig A.J."/>
            <person name="Chaumeil P.-A."/>
            <person name="Waite D.W."/>
            <person name="Whitman W.B."/>
            <person name="Parks D.H."/>
            <person name="Hugenholtz P."/>
        </authorList>
    </citation>
    <scope>NUCLEOTIDE SEQUENCE</scope>
    <source>
        <strain evidence="1">UBA10011</strain>
    </source>
</reference>
<reference evidence="2" key="2">
    <citation type="submission" date="2021-03" db="EMBL/GenBank/DDBJ databases">
        <authorList>
            <person name="Jaffe A."/>
        </authorList>
    </citation>
    <scope>NUCLEOTIDE SEQUENCE</scope>
    <source>
        <strain evidence="2">RIFCSPHIGHO2_01_FULL_GW2011_AR10_43_9</strain>
    </source>
</reference>
<dbReference type="EMBL" id="DUFG01000029">
    <property type="protein sequence ID" value="HIH08892.1"/>
    <property type="molecule type" value="Genomic_DNA"/>
</dbReference>
<evidence type="ECO:0000313" key="1">
    <source>
        <dbReference type="EMBL" id="HIH08892.1"/>
    </source>
</evidence>
<organism evidence="1 3">
    <name type="scientific">Candidatus Iainarchaeum sp</name>
    <dbReference type="NCBI Taxonomy" id="3101447"/>
    <lineage>
        <taxon>Archaea</taxon>
        <taxon>Candidatus Iainarchaeota</taxon>
        <taxon>Candidatus Iainarchaeia</taxon>
        <taxon>Candidatus Iainarchaeales</taxon>
        <taxon>Candidatus Iainarchaeaceae</taxon>
        <taxon>Candidatus Iainarchaeum</taxon>
    </lineage>
</organism>
<dbReference type="Proteomes" id="UP000683213">
    <property type="component" value="Unassembled WGS sequence"/>
</dbReference>
<reference evidence="2" key="3">
    <citation type="submission" date="2021-05" db="EMBL/GenBank/DDBJ databases">
        <title>Protein family content uncovers lineage relationships and bacterial pathway maintenance mechanisms in DPANN archaea.</title>
        <authorList>
            <person name="Castelle C.J."/>
            <person name="Meheust R."/>
            <person name="Jaffe A.L."/>
            <person name="Seitz K."/>
            <person name="Gong X."/>
            <person name="Baker B.J."/>
            <person name="Banfield J.F."/>
        </authorList>
    </citation>
    <scope>NUCLEOTIDE SEQUENCE</scope>
    <source>
        <strain evidence="2">RIFCSPHIGHO2_01_FULL_GW2011_AR10_43_9</strain>
    </source>
</reference>
<evidence type="ECO:0000313" key="2">
    <source>
        <dbReference type="EMBL" id="MBS3059039.1"/>
    </source>
</evidence>
<proteinExistence type="predicted"/>
<protein>
    <submittedName>
        <fullName evidence="1">Uncharacterized protein</fullName>
    </submittedName>
</protein>